<dbReference type="SUPFAM" id="SSF53623">
    <property type="entry name" value="MurD-like peptide ligases, catalytic domain"/>
    <property type="match status" value="1"/>
</dbReference>
<evidence type="ECO:0000259" key="10">
    <source>
        <dbReference type="Pfam" id="PF08245"/>
    </source>
</evidence>
<dbReference type="GO" id="GO:0009252">
    <property type="term" value="P:peptidoglycan biosynthetic process"/>
    <property type="evidence" value="ECO:0007669"/>
    <property type="project" value="UniProtKB-UniRule"/>
</dbReference>
<evidence type="ECO:0000256" key="7">
    <source>
        <dbReference type="HAMAP-Rule" id="MF_00639"/>
    </source>
</evidence>
<keyword evidence="6 7" id="KW-0067">ATP-binding</keyword>
<dbReference type="UniPathway" id="UPA00219"/>
<protein>
    <recommendedName>
        <fullName evidence="7 8">UDP-N-acetylmuramoylalanine--D-glutamate ligase</fullName>
        <ecNumber evidence="7 8">6.3.2.9</ecNumber>
    </recommendedName>
    <alternativeName>
        <fullName evidence="7">D-glutamic acid-adding enzyme</fullName>
    </alternativeName>
    <alternativeName>
        <fullName evidence="7">UDP-N-acetylmuramoyl-L-alanyl-D-glutamate synthetase</fullName>
    </alternativeName>
</protein>
<dbReference type="InterPro" id="IPR004101">
    <property type="entry name" value="Mur_ligase_C"/>
</dbReference>
<dbReference type="Gene3D" id="3.90.190.20">
    <property type="entry name" value="Mur ligase, C-terminal domain"/>
    <property type="match status" value="1"/>
</dbReference>
<dbReference type="SUPFAM" id="SSF53244">
    <property type="entry name" value="MurD-like peptide ligases, peptide-binding domain"/>
    <property type="match status" value="1"/>
</dbReference>
<dbReference type="STRING" id="1797513.A2782_00205"/>
<dbReference type="InterPro" id="IPR005762">
    <property type="entry name" value="MurD"/>
</dbReference>
<gene>
    <name evidence="7" type="primary">murD</name>
    <name evidence="11" type="ORF">A2782_00205</name>
</gene>
<evidence type="ECO:0000256" key="3">
    <source>
        <dbReference type="ARBA" id="ARBA00022490"/>
    </source>
</evidence>
<accession>A0A1G1V1U2</accession>
<keyword evidence="4 7" id="KW-0436">Ligase</keyword>
<proteinExistence type="inferred from homology"/>
<keyword evidence="7 8" id="KW-0133">Cell shape</keyword>
<keyword evidence="7 8" id="KW-0132">Cell division</keyword>
<feature type="domain" description="Mur ligase central" evidence="10">
    <location>
        <begin position="113"/>
        <end position="243"/>
    </location>
</feature>
<evidence type="ECO:0000256" key="2">
    <source>
        <dbReference type="ARBA" id="ARBA00004752"/>
    </source>
</evidence>
<dbReference type="Proteomes" id="UP000177967">
    <property type="component" value="Unassembled WGS sequence"/>
</dbReference>
<evidence type="ECO:0000256" key="1">
    <source>
        <dbReference type="ARBA" id="ARBA00004496"/>
    </source>
</evidence>
<comment type="function">
    <text evidence="7 8">Cell wall formation. Catalyzes the addition of glutamate to the nucleotide precursor UDP-N-acetylmuramoyl-L-alanine (UMA).</text>
</comment>
<dbReference type="GO" id="GO:0051301">
    <property type="term" value="P:cell division"/>
    <property type="evidence" value="ECO:0007669"/>
    <property type="project" value="UniProtKB-KW"/>
</dbReference>
<comment type="catalytic activity">
    <reaction evidence="7 8">
        <text>UDP-N-acetyl-alpha-D-muramoyl-L-alanine + D-glutamate + ATP = UDP-N-acetyl-alpha-D-muramoyl-L-alanyl-D-glutamate + ADP + phosphate + H(+)</text>
        <dbReference type="Rhea" id="RHEA:16429"/>
        <dbReference type="ChEBI" id="CHEBI:15378"/>
        <dbReference type="ChEBI" id="CHEBI:29986"/>
        <dbReference type="ChEBI" id="CHEBI:30616"/>
        <dbReference type="ChEBI" id="CHEBI:43474"/>
        <dbReference type="ChEBI" id="CHEBI:83898"/>
        <dbReference type="ChEBI" id="CHEBI:83900"/>
        <dbReference type="ChEBI" id="CHEBI:456216"/>
        <dbReference type="EC" id="6.3.2.9"/>
    </reaction>
</comment>
<dbReference type="Pfam" id="PF02875">
    <property type="entry name" value="Mur_ligase_C"/>
    <property type="match status" value="1"/>
</dbReference>
<dbReference type="EC" id="6.3.2.9" evidence="7 8"/>
<dbReference type="NCBIfam" id="TIGR01087">
    <property type="entry name" value="murD"/>
    <property type="match status" value="1"/>
</dbReference>
<evidence type="ECO:0000313" key="11">
    <source>
        <dbReference type="EMBL" id="OGY09301.1"/>
    </source>
</evidence>
<dbReference type="GO" id="GO:0008360">
    <property type="term" value="P:regulation of cell shape"/>
    <property type="evidence" value="ECO:0007669"/>
    <property type="project" value="UniProtKB-KW"/>
</dbReference>
<dbReference type="GO" id="GO:0071555">
    <property type="term" value="P:cell wall organization"/>
    <property type="evidence" value="ECO:0007669"/>
    <property type="project" value="UniProtKB-KW"/>
</dbReference>
<dbReference type="GO" id="GO:0008764">
    <property type="term" value="F:UDP-N-acetylmuramoylalanine-D-glutamate ligase activity"/>
    <property type="evidence" value="ECO:0007669"/>
    <property type="project" value="UniProtKB-UniRule"/>
</dbReference>
<dbReference type="Pfam" id="PF08245">
    <property type="entry name" value="Mur_ligase_M"/>
    <property type="match status" value="1"/>
</dbReference>
<dbReference type="PANTHER" id="PTHR43692:SF1">
    <property type="entry name" value="UDP-N-ACETYLMURAMOYLALANINE--D-GLUTAMATE LIGASE"/>
    <property type="match status" value="1"/>
</dbReference>
<dbReference type="SUPFAM" id="SSF51984">
    <property type="entry name" value="MurCD N-terminal domain"/>
    <property type="match status" value="1"/>
</dbReference>
<dbReference type="GO" id="GO:0005524">
    <property type="term" value="F:ATP binding"/>
    <property type="evidence" value="ECO:0007669"/>
    <property type="project" value="UniProtKB-UniRule"/>
</dbReference>
<comment type="subcellular location">
    <subcellularLocation>
        <location evidence="1 7 8">Cytoplasm</location>
    </subcellularLocation>
</comment>
<comment type="pathway">
    <text evidence="2 7 8">Cell wall biogenesis; peptidoglycan biosynthesis.</text>
</comment>
<comment type="caution">
    <text evidence="11">The sequence shown here is derived from an EMBL/GenBank/DDBJ whole genome shotgun (WGS) entry which is preliminary data.</text>
</comment>
<evidence type="ECO:0000313" key="12">
    <source>
        <dbReference type="Proteomes" id="UP000177967"/>
    </source>
</evidence>
<dbReference type="EMBL" id="MHBW01000012">
    <property type="protein sequence ID" value="OGY09301.1"/>
    <property type="molecule type" value="Genomic_DNA"/>
</dbReference>
<dbReference type="PANTHER" id="PTHR43692">
    <property type="entry name" value="UDP-N-ACETYLMURAMOYLALANINE--D-GLUTAMATE LIGASE"/>
    <property type="match status" value="1"/>
</dbReference>
<dbReference type="Gene3D" id="3.40.50.720">
    <property type="entry name" value="NAD(P)-binding Rossmann-like Domain"/>
    <property type="match status" value="1"/>
</dbReference>
<feature type="domain" description="Mur ligase C-terminal" evidence="9">
    <location>
        <begin position="292"/>
        <end position="409"/>
    </location>
</feature>
<comment type="similarity">
    <text evidence="7">Belongs to the MurCDEF family.</text>
</comment>
<keyword evidence="5 7" id="KW-0547">Nucleotide-binding</keyword>
<organism evidence="11 12">
    <name type="scientific">Candidatus Blackburnbacteria bacterium RIFCSPHIGHO2_01_FULL_43_15b</name>
    <dbReference type="NCBI Taxonomy" id="1797513"/>
    <lineage>
        <taxon>Bacteria</taxon>
        <taxon>Candidatus Blackburniibacteriota</taxon>
    </lineage>
</organism>
<dbReference type="HAMAP" id="MF_00639">
    <property type="entry name" value="MurD"/>
    <property type="match status" value="1"/>
</dbReference>
<feature type="binding site" evidence="7">
    <location>
        <begin position="115"/>
        <end position="121"/>
    </location>
    <ligand>
        <name>ATP</name>
        <dbReference type="ChEBI" id="CHEBI:30616"/>
    </ligand>
</feature>
<evidence type="ECO:0000256" key="4">
    <source>
        <dbReference type="ARBA" id="ARBA00022598"/>
    </source>
</evidence>
<keyword evidence="7 8" id="KW-0961">Cell wall biogenesis/degradation</keyword>
<dbReference type="InterPro" id="IPR013221">
    <property type="entry name" value="Mur_ligase_cen"/>
</dbReference>
<evidence type="ECO:0000256" key="5">
    <source>
        <dbReference type="ARBA" id="ARBA00022741"/>
    </source>
</evidence>
<evidence type="ECO:0000256" key="6">
    <source>
        <dbReference type="ARBA" id="ARBA00022840"/>
    </source>
</evidence>
<keyword evidence="3 7" id="KW-0963">Cytoplasm</keyword>
<dbReference type="InterPro" id="IPR036565">
    <property type="entry name" value="Mur-like_cat_sf"/>
</dbReference>
<reference evidence="11 12" key="1">
    <citation type="journal article" date="2016" name="Nat. Commun.">
        <title>Thousands of microbial genomes shed light on interconnected biogeochemical processes in an aquifer system.</title>
        <authorList>
            <person name="Anantharaman K."/>
            <person name="Brown C.T."/>
            <person name="Hug L.A."/>
            <person name="Sharon I."/>
            <person name="Castelle C.J."/>
            <person name="Probst A.J."/>
            <person name="Thomas B.C."/>
            <person name="Singh A."/>
            <person name="Wilkins M.J."/>
            <person name="Karaoz U."/>
            <person name="Brodie E.L."/>
            <person name="Williams K.H."/>
            <person name="Hubbard S.S."/>
            <person name="Banfield J.F."/>
        </authorList>
    </citation>
    <scope>NUCLEOTIDE SEQUENCE [LARGE SCALE GENOMIC DNA]</scope>
</reference>
<dbReference type="AlphaFoldDB" id="A0A1G1V1U2"/>
<dbReference type="InterPro" id="IPR036615">
    <property type="entry name" value="Mur_ligase_C_dom_sf"/>
</dbReference>
<sequence>MHYSDFNVAILGFGVEGQDAARYFLGQKSKRIVVFDKRSKVEVVGRQWWGTGVEWVCGPDYLKGGIHGFDIVVRSPGFYRYLPEIVEAEKQGSKVTSNTTLFFEESEANIIGVTGTKGKGTTTQMLKLALEAGGKKVLLLGNIGTPMLDRIDDADTFDWVILELSSFQLIDLPYSPPIAVVTNIKTDHLNWHKDRKEYVNAKKNLWIHQKPTDWVVFNQDDETSRELAKDAPGHVVWFNAGDKESKGNWGDLGVGGNHNMANANAALAAAKVAGLDEEVAWQGICKFTGSEHRMEMVAEVGGVQYINDSAATTPEAAIAALESFEQTKILIVGGSLKGVAFKGYAQAIKENNVKTVFLIGDSAEEIKVELNKVGYKGTVKDGIEGMKRIVEEIYKVAVPGDAVLLLPACASFGLFKDYKDRGDKFKEAVHNLSSLRRQGSKNCHPRESGELYK</sequence>
<dbReference type="GO" id="GO:0005737">
    <property type="term" value="C:cytoplasm"/>
    <property type="evidence" value="ECO:0007669"/>
    <property type="project" value="UniProtKB-SubCell"/>
</dbReference>
<keyword evidence="7 8" id="KW-0131">Cell cycle</keyword>
<evidence type="ECO:0000259" key="9">
    <source>
        <dbReference type="Pfam" id="PF02875"/>
    </source>
</evidence>
<keyword evidence="7 8" id="KW-0573">Peptidoglycan synthesis</keyword>
<name>A0A1G1V1U2_9BACT</name>
<evidence type="ECO:0000256" key="8">
    <source>
        <dbReference type="RuleBase" id="RU003664"/>
    </source>
</evidence>
<dbReference type="Gene3D" id="3.40.1190.10">
    <property type="entry name" value="Mur-like, catalytic domain"/>
    <property type="match status" value="1"/>
</dbReference>